<dbReference type="RefSeq" id="WP_090018820.1">
    <property type="nucleotide sequence ID" value="NZ_FNCE01000002.1"/>
</dbReference>
<organism evidence="1 2">
    <name type="scientific">Limimonas halophila</name>
    <dbReference type="NCBI Taxonomy" id="1082479"/>
    <lineage>
        <taxon>Bacteria</taxon>
        <taxon>Pseudomonadati</taxon>
        <taxon>Pseudomonadota</taxon>
        <taxon>Alphaproteobacteria</taxon>
        <taxon>Rhodospirillales</taxon>
        <taxon>Rhodovibrionaceae</taxon>
        <taxon>Limimonas</taxon>
    </lineage>
</organism>
<accession>A0A1G7NHU2</accession>
<proteinExistence type="predicted"/>
<dbReference type="STRING" id="1082479.SAMN05216241_102179"/>
<dbReference type="Gene3D" id="1.10.600.10">
    <property type="entry name" value="Farnesyl Diphosphate Synthase"/>
    <property type="match status" value="1"/>
</dbReference>
<sequence length="284" mass="32128">MTASSDPRLSYCGEQVRRFDHDRYLTCLFAPAAAREDLFALYAFNHEIAKVAEIVTEPMAGQIRIQWWREGLDDLYAGEPRKHEVAEALAGAVQRHGLTRQAFERLLDARETDLDDDPPETLDHLTRYAEETSATLVQLALEVLGAHDDASMRAGRHVGVAWALTGIARAVPFHAAQRRLMLPGNLTWQAGLDVHDLFELREPAEVQPVVRQVTERAEDHLREAEALRRRVPRDAVPALLPATLARRYLALLKRHEHDPFAPEVQRPQPGRPMRLAWAAARGRF</sequence>
<dbReference type="OrthoDB" id="9814909at2"/>
<name>A0A1G7NHU2_9PROT</name>
<dbReference type="SUPFAM" id="SSF48576">
    <property type="entry name" value="Terpenoid synthases"/>
    <property type="match status" value="1"/>
</dbReference>
<dbReference type="PANTHER" id="PTHR31480">
    <property type="entry name" value="BIFUNCTIONAL LYCOPENE CYCLASE/PHYTOENE SYNTHASE"/>
    <property type="match status" value="1"/>
</dbReference>
<evidence type="ECO:0000313" key="2">
    <source>
        <dbReference type="Proteomes" id="UP000199415"/>
    </source>
</evidence>
<dbReference type="AlphaFoldDB" id="A0A1G7NHU2"/>
<dbReference type="Pfam" id="PF00494">
    <property type="entry name" value="SQS_PSY"/>
    <property type="match status" value="1"/>
</dbReference>
<protein>
    <submittedName>
        <fullName evidence="1">Phytoene synthase</fullName>
    </submittedName>
</protein>
<dbReference type="InterPro" id="IPR002060">
    <property type="entry name" value="Squ/phyt_synthse"/>
</dbReference>
<keyword evidence="2" id="KW-1185">Reference proteome</keyword>
<evidence type="ECO:0000313" key="1">
    <source>
        <dbReference type="EMBL" id="SDF73658.1"/>
    </source>
</evidence>
<dbReference type="EMBL" id="FNCE01000002">
    <property type="protein sequence ID" value="SDF73658.1"/>
    <property type="molecule type" value="Genomic_DNA"/>
</dbReference>
<reference evidence="1 2" key="1">
    <citation type="submission" date="2016-10" db="EMBL/GenBank/DDBJ databases">
        <authorList>
            <person name="de Groot N.N."/>
        </authorList>
    </citation>
    <scope>NUCLEOTIDE SEQUENCE [LARGE SCALE GENOMIC DNA]</scope>
    <source>
        <strain evidence="1 2">DSM 25584</strain>
    </source>
</reference>
<dbReference type="GO" id="GO:0016765">
    <property type="term" value="F:transferase activity, transferring alkyl or aryl (other than methyl) groups"/>
    <property type="evidence" value="ECO:0007669"/>
    <property type="project" value="UniProtKB-ARBA"/>
</dbReference>
<dbReference type="Proteomes" id="UP000199415">
    <property type="component" value="Unassembled WGS sequence"/>
</dbReference>
<dbReference type="InterPro" id="IPR008949">
    <property type="entry name" value="Isoprenoid_synthase_dom_sf"/>
</dbReference>
<gene>
    <name evidence="1" type="ORF">SAMN05216241_102179</name>
</gene>